<feature type="compositionally biased region" description="Polar residues" evidence="1">
    <location>
        <begin position="184"/>
        <end position="194"/>
    </location>
</feature>
<dbReference type="InterPro" id="IPR046347">
    <property type="entry name" value="bZIP_sf"/>
</dbReference>
<gene>
    <name evidence="2" type="ORF">Hamer_G000259</name>
</gene>
<name>A0A8J5NCH1_HOMAM</name>
<organism evidence="2 3">
    <name type="scientific">Homarus americanus</name>
    <name type="common">American lobster</name>
    <dbReference type="NCBI Taxonomy" id="6706"/>
    <lineage>
        <taxon>Eukaryota</taxon>
        <taxon>Metazoa</taxon>
        <taxon>Ecdysozoa</taxon>
        <taxon>Arthropoda</taxon>
        <taxon>Crustacea</taxon>
        <taxon>Multicrustacea</taxon>
        <taxon>Malacostraca</taxon>
        <taxon>Eumalacostraca</taxon>
        <taxon>Eucarida</taxon>
        <taxon>Decapoda</taxon>
        <taxon>Pleocyemata</taxon>
        <taxon>Astacidea</taxon>
        <taxon>Nephropoidea</taxon>
        <taxon>Nephropidae</taxon>
        <taxon>Homarus</taxon>
    </lineage>
</organism>
<reference evidence="2" key="1">
    <citation type="journal article" date="2021" name="Sci. Adv.">
        <title>The American lobster genome reveals insights on longevity, neural, and immune adaptations.</title>
        <authorList>
            <person name="Polinski J.M."/>
            <person name="Zimin A.V."/>
            <person name="Clark K.F."/>
            <person name="Kohn A.B."/>
            <person name="Sadowski N."/>
            <person name="Timp W."/>
            <person name="Ptitsyn A."/>
            <person name="Khanna P."/>
            <person name="Romanova D.Y."/>
            <person name="Williams P."/>
            <person name="Greenwood S.J."/>
            <person name="Moroz L.L."/>
            <person name="Walt D.R."/>
            <person name="Bodnar A.G."/>
        </authorList>
    </citation>
    <scope>NUCLEOTIDE SEQUENCE</scope>
    <source>
        <strain evidence="2">GMGI-L3</strain>
    </source>
</reference>
<evidence type="ECO:0008006" key="4">
    <source>
        <dbReference type="Google" id="ProtNLM"/>
    </source>
</evidence>
<proteinExistence type="predicted"/>
<feature type="region of interest" description="Disordered" evidence="1">
    <location>
        <begin position="213"/>
        <end position="249"/>
    </location>
</feature>
<comment type="caution">
    <text evidence="2">The sequence shown here is derived from an EMBL/GenBank/DDBJ whole genome shotgun (WGS) entry which is preliminary data.</text>
</comment>
<feature type="region of interest" description="Disordered" evidence="1">
    <location>
        <begin position="167"/>
        <end position="201"/>
    </location>
</feature>
<keyword evidence="3" id="KW-1185">Reference proteome</keyword>
<sequence length="318" mass="35867">MEPDAANDMNFEYFDTTDRDSYTTAGMTDSHAYDSEITINTRGSFNGPDTDNLFHTGGHSLEYQEAHRRAQLNTASSTALTIVQSPEQVHPQALGRDPDYVEMSMGRPGLDKGLLTTEDSDEDLYRVVRPCEVFNSSHSEVLLQGHSEVPPPPPELSRASTINWVTSFSQPSRRPNPSKKRSDTLCQPSIATSQAPPPPIQLSEVASQLSNGCEYHQRSRNLNNLSSREYRRRRSLSRQHTKQRAHQLQQENHVLQVKAEGLKRLRDDMKRYWDIYVKPSTCSNSVTACSSTMNDFNCNTDTTACTPIPQPVHRYHSL</sequence>
<evidence type="ECO:0000313" key="2">
    <source>
        <dbReference type="EMBL" id="KAG7177038.1"/>
    </source>
</evidence>
<dbReference type="Gene3D" id="1.20.5.170">
    <property type="match status" value="1"/>
</dbReference>
<dbReference type="AlphaFoldDB" id="A0A8J5NCH1"/>
<evidence type="ECO:0000313" key="3">
    <source>
        <dbReference type="Proteomes" id="UP000747542"/>
    </source>
</evidence>
<feature type="compositionally biased region" description="Basic residues" evidence="1">
    <location>
        <begin position="230"/>
        <end position="245"/>
    </location>
</feature>
<dbReference type="GO" id="GO:0003700">
    <property type="term" value="F:DNA-binding transcription factor activity"/>
    <property type="evidence" value="ECO:0007669"/>
    <property type="project" value="InterPro"/>
</dbReference>
<protein>
    <recommendedName>
        <fullName evidence="4">BZIP domain-containing protein</fullName>
    </recommendedName>
</protein>
<accession>A0A8J5NCH1</accession>
<evidence type="ECO:0000256" key="1">
    <source>
        <dbReference type="SAM" id="MobiDB-lite"/>
    </source>
</evidence>
<dbReference type="Proteomes" id="UP000747542">
    <property type="component" value="Unassembled WGS sequence"/>
</dbReference>
<dbReference type="SUPFAM" id="SSF57959">
    <property type="entry name" value="Leucine zipper domain"/>
    <property type="match status" value="1"/>
</dbReference>
<dbReference type="EMBL" id="JAHLQT010002534">
    <property type="protein sequence ID" value="KAG7177038.1"/>
    <property type="molecule type" value="Genomic_DNA"/>
</dbReference>